<accession>A0ABS3B0U6</accession>
<reference evidence="1 2" key="1">
    <citation type="submission" date="2021-02" db="EMBL/GenBank/DDBJ databases">
        <title>Taxonomically Unique Crown Gall-Associated Xanthomonas Stains Have Deficiency in Virulence Repertories.</title>
        <authorList>
            <person name="Mafakheri H."/>
            <person name="Taghavi S.M."/>
            <person name="Dimkic I."/>
            <person name="Nemanja K."/>
            <person name="Osdaghi E."/>
        </authorList>
    </citation>
    <scope>NUCLEOTIDE SEQUENCE [LARGE SCALE GENOMIC DNA]</scope>
    <source>
        <strain evidence="1 2">FX4</strain>
    </source>
</reference>
<sequence>MPHYYKRRWNQSRADRYDAWGHSWWLFETDDAFWPSRQIEIYDAGPVLVYHRDRLEDAYGGLSAAALDPDEFEPFRIDRAEFEHEWASHKPLNGT</sequence>
<name>A0ABS3B0U6_9XANT</name>
<gene>
    <name evidence="1" type="ORF">JR064_07875</name>
</gene>
<proteinExistence type="predicted"/>
<dbReference type="Proteomes" id="UP000695802">
    <property type="component" value="Unassembled WGS sequence"/>
</dbReference>
<organism evidence="1 2">
    <name type="scientific">Xanthomonas bonasiae</name>
    <dbReference type="NCBI Taxonomy" id="2810351"/>
    <lineage>
        <taxon>Bacteria</taxon>
        <taxon>Pseudomonadati</taxon>
        <taxon>Pseudomonadota</taxon>
        <taxon>Gammaproteobacteria</taxon>
        <taxon>Lysobacterales</taxon>
        <taxon>Lysobacteraceae</taxon>
        <taxon>Xanthomonas</taxon>
    </lineage>
</organism>
<dbReference type="RefSeq" id="WP_206229343.1">
    <property type="nucleotide sequence ID" value="NZ_JAFIWB010000005.1"/>
</dbReference>
<protein>
    <submittedName>
        <fullName evidence="1">Uncharacterized protein</fullName>
    </submittedName>
</protein>
<evidence type="ECO:0000313" key="1">
    <source>
        <dbReference type="EMBL" id="MBN6102082.1"/>
    </source>
</evidence>
<comment type="caution">
    <text evidence="1">The sequence shown here is derived from an EMBL/GenBank/DDBJ whole genome shotgun (WGS) entry which is preliminary data.</text>
</comment>
<dbReference type="EMBL" id="JAFIWB010000005">
    <property type="protein sequence ID" value="MBN6102082.1"/>
    <property type="molecule type" value="Genomic_DNA"/>
</dbReference>
<keyword evidence="2" id="KW-1185">Reference proteome</keyword>
<evidence type="ECO:0000313" key="2">
    <source>
        <dbReference type="Proteomes" id="UP000695802"/>
    </source>
</evidence>